<dbReference type="RefSeq" id="WP_268803412.1">
    <property type="nucleotide sequence ID" value="NZ_JAPRAY010000003.1"/>
</dbReference>
<proteinExistence type="predicted"/>
<protein>
    <submittedName>
        <fullName evidence="1">Uncharacterized protein</fullName>
    </submittedName>
</protein>
<reference evidence="1" key="1">
    <citation type="submission" date="2022-11" db="EMBL/GenBank/DDBJ databases">
        <title>Temperate bacteriophages infecting mucin-degrading bacterium Ruminococcus gnavus from the human gut.</title>
        <authorList>
            <person name="Buttimer C."/>
        </authorList>
    </citation>
    <scope>NUCLEOTIDE SEQUENCE</scope>
    <source>
        <strain evidence="1">CCUG 49994</strain>
    </source>
</reference>
<dbReference type="AlphaFoldDB" id="A0A9Q4HX41"/>
<comment type="caution">
    <text evidence="1">The sequence shown here is derived from an EMBL/GenBank/DDBJ whole genome shotgun (WGS) entry which is preliminary data.</text>
</comment>
<accession>A0A9Q4HX41</accession>
<sequence length="67" mass="8043">MKKIEERYYCDSCGKECEHTPQYVFSRVIYSEIKDVQMDLCNECRYKVAYMTYSGIANYFKITTLNK</sequence>
<dbReference type="Proteomes" id="UP001079535">
    <property type="component" value="Unassembled WGS sequence"/>
</dbReference>
<organism evidence="1 2">
    <name type="scientific">Mediterraneibacter gnavus</name>
    <name type="common">Ruminococcus gnavus</name>
    <dbReference type="NCBI Taxonomy" id="33038"/>
    <lineage>
        <taxon>Bacteria</taxon>
        <taxon>Bacillati</taxon>
        <taxon>Bacillota</taxon>
        <taxon>Clostridia</taxon>
        <taxon>Lachnospirales</taxon>
        <taxon>Lachnospiraceae</taxon>
        <taxon>Mediterraneibacter</taxon>
    </lineage>
</organism>
<name>A0A9Q4HX41_MEDGN</name>
<evidence type="ECO:0000313" key="1">
    <source>
        <dbReference type="EMBL" id="MCZ0666635.1"/>
    </source>
</evidence>
<dbReference type="EMBL" id="JAPRAY010000003">
    <property type="protein sequence ID" value="MCZ0666635.1"/>
    <property type="molecule type" value="Genomic_DNA"/>
</dbReference>
<evidence type="ECO:0000313" key="2">
    <source>
        <dbReference type="Proteomes" id="UP001079535"/>
    </source>
</evidence>
<gene>
    <name evidence="1" type="ORF">OZZ17_03670</name>
</gene>